<gene>
    <name evidence="1" type="ORF">CLV51_103246</name>
</gene>
<comment type="caution">
    <text evidence="1">The sequence shown here is derived from an EMBL/GenBank/DDBJ whole genome shotgun (WGS) entry which is preliminary data.</text>
</comment>
<dbReference type="OrthoDB" id="9182697at2"/>
<protein>
    <submittedName>
        <fullName evidence="1">Uncharacterized protein</fullName>
    </submittedName>
</protein>
<evidence type="ECO:0000313" key="2">
    <source>
        <dbReference type="Proteomes" id="UP000240971"/>
    </source>
</evidence>
<dbReference type="Proteomes" id="UP000240971">
    <property type="component" value="Unassembled WGS sequence"/>
</dbReference>
<evidence type="ECO:0000313" key="1">
    <source>
        <dbReference type="EMBL" id="PSL46270.1"/>
    </source>
</evidence>
<name>A0A2P8HJB7_CHINA</name>
<dbReference type="RefSeq" id="WP_106529066.1">
    <property type="nucleotide sequence ID" value="NZ_PYAW01000003.1"/>
</dbReference>
<dbReference type="EMBL" id="PYAW01000003">
    <property type="protein sequence ID" value="PSL46270.1"/>
    <property type="molecule type" value="Genomic_DNA"/>
</dbReference>
<proteinExistence type="predicted"/>
<accession>A0A2P8HJB7</accession>
<dbReference type="AlphaFoldDB" id="A0A2P8HJB7"/>
<reference evidence="1 2" key="1">
    <citation type="submission" date="2018-03" db="EMBL/GenBank/DDBJ databases">
        <title>Genomic Encyclopedia of Archaeal and Bacterial Type Strains, Phase II (KMG-II): from individual species to whole genera.</title>
        <authorList>
            <person name="Goeker M."/>
        </authorList>
    </citation>
    <scope>NUCLEOTIDE SEQUENCE [LARGE SCALE GENOMIC DNA]</scope>
    <source>
        <strain evidence="1 2">DSM 24859</strain>
    </source>
</reference>
<keyword evidence="2" id="KW-1185">Reference proteome</keyword>
<organism evidence="1 2">
    <name type="scientific">Chitinophaga niastensis</name>
    <dbReference type="NCBI Taxonomy" id="536980"/>
    <lineage>
        <taxon>Bacteria</taxon>
        <taxon>Pseudomonadati</taxon>
        <taxon>Bacteroidota</taxon>
        <taxon>Chitinophagia</taxon>
        <taxon>Chitinophagales</taxon>
        <taxon>Chitinophagaceae</taxon>
        <taxon>Chitinophaga</taxon>
    </lineage>
</organism>
<sequence length="128" mass="14445">MTYEAKLEATKVHYPFNRWSESFFPDENDVGGMEQYSPENCEAAAAIMNELVADLIAAGENADEPEKMLLFEKAVEAYNDMDDEIAGFIETGEREDLCEIFDIITMAAGLNPEDYADGEGITDLWRNW</sequence>